<feature type="compositionally biased region" description="Polar residues" evidence="1">
    <location>
        <begin position="308"/>
        <end position="320"/>
    </location>
</feature>
<sequence length="343" mass="39499">MASTERIIKSTSSHLLTFSIIFIIIAIIQCESEERINLENYWVPQKLKLNESCVYDFECGKNVACFNGQCQCKFNYHKSLDNDFDCVRYRCKSDVQCLNQFDHSRCHIHDGTCRCEHNYQLDRSGTQCVPNQCNFSFMCQSNEYCNEKFRCQCQDGFIRSTKNNGINRCIRMSCDHDRDCAQWPNNECNEDGVCACRIGYQHTFGSKQCLPIEDIGSYGFLAQNLFLIVIISNFLLWMGVFFFVLKYMRQRRMGASNRNSHHDRLVRNNLPPNMPPPPPSYDNIAFDPPAYSAPPPYSSSIDDRDANKNQQQTESNTNPILISIISNNRIGTTSQDVNQHALS</sequence>
<comment type="caution">
    <text evidence="4">The sequence shown here is derived from an EMBL/GenBank/DDBJ whole genome shotgun (WGS) entry which is preliminary data.</text>
</comment>
<dbReference type="AlphaFoldDB" id="A0A9Q0MFL3"/>
<feature type="transmembrane region" description="Helical" evidence="2">
    <location>
        <begin position="12"/>
        <end position="28"/>
    </location>
</feature>
<reference evidence="4" key="1">
    <citation type="submission" date="2022-12" db="EMBL/GenBank/DDBJ databases">
        <title>Genome assemblies of Blomia tropicalis.</title>
        <authorList>
            <person name="Cui Y."/>
        </authorList>
    </citation>
    <scope>NUCLEOTIDE SEQUENCE</scope>
    <source>
        <tissue evidence="4">Adult mites</tissue>
    </source>
</reference>
<organism evidence="4 5">
    <name type="scientific">Blomia tropicalis</name>
    <name type="common">Mite</name>
    <dbReference type="NCBI Taxonomy" id="40697"/>
    <lineage>
        <taxon>Eukaryota</taxon>
        <taxon>Metazoa</taxon>
        <taxon>Ecdysozoa</taxon>
        <taxon>Arthropoda</taxon>
        <taxon>Chelicerata</taxon>
        <taxon>Arachnida</taxon>
        <taxon>Acari</taxon>
        <taxon>Acariformes</taxon>
        <taxon>Sarcoptiformes</taxon>
        <taxon>Astigmata</taxon>
        <taxon>Glycyphagoidea</taxon>
        <taxon>Echimyopodidae</taxon>
        <taxon>Blomia</taxon>
    </lineage>
</organism>
<evidence type="ECO:0000313" key="4">
    <source>
        <dbReference type="EMBL" id="KAJ6223617.1"/>
    </source>
</evidence>
<dbReference type="Proteomes" id="UP001142055">
    <property type="component" value="Chromosome 1"/>
</dbReference>
<evidence type="ECO:0000259" key="3">
    <source>
        <dbReference type="SMART" id="SM00181"/>
    </source>
</evidence>
<keyword evidence="2" id="KW-0472">Membrane</keyword>
<keyword evidence="2" id="KW-1133">Transmembrane helix</keyword>
<evidence type="ECO:0000313" key="5">
    <source>
        <dbReference type="Proteomes" id="UP001142055"/>
    </source>
</evidence>
<proteinExistence type="predicted"/>
<dbReference type="InterPro" id="IPR000742">
    <property type="entry name" value="EGF"/>
</dbReference>
<feature type="transmembrane region" description="Helical" evidence="2">
    <location>
        <begin position="225"/>
        <end position="245"/>
    </location>
</feature>
<dbReference type="SMART" id="SM00181">
    <property type="entry name" value="EGF"/>
    <property type="match status" value="3"/>
</dbReference>
<feature type="region of interest" description="Disordered" evidence="1">
    <location>
        <begin position="256"/>
        <end position="320"/>
    </location>
</feature>
<name>A0A9Q0MFL3_BLOTA</name>
<dbReference type="EMBL" id="JAPWDV010000001">
    <property type="protein sequence ID" value="KAJ6223617.1"/>
    <property type="molecule type" value="Genomic_DNA"/>
</dbReference>
<keyword evidence="2" id="KW-0812">Transmembrane</keyword>
<protein>
    <recommendedName>
        <fullName evidence="3">EGF-like domain-containing protein</fullName>
    </recommendedName>
</protein>
<feature type="domain" description="EGF-like" evidence="3">
    <location>
        <begin position="90"/>
        <end position="129"/>
    </location>
</feature>
<keyword evidence="5" id="KW-1185">Reference proteome</keyword>
<feature type="domain" description="EGF-like" evidence="3">
    <location>
        <begin position="58"/>
        <end position="87"/>
    </location>
</feature>
<evidence type="ECO:0000256" key="2">
    <source>
        <dbReference type="SAM" id="Phobius"/>
    </source>
</evidence>
<feature type="domain" description="EGF-like" evidence="3">
    <location>
        <begin position="132"/>
        <end position="170"/>
    </location>
</feature>
<accession>A0A9Q0MFL3</accession>
<gene>
    <name evidence="4" type="ORF">RDWZM_002162</name>
</gene>
<evidence type="ECO:0000256" key="1">
    <source>
        <dbReference type="SAM" id="MobiDB-lite"/>
    </source>
</evidence>